<evidence type="ECO:0000313" key="5">
    <source>
        <dbReference type="EMBL" id="VAW57055.1"/>
    </source>
</evidence>
<organism evidence="5">
    <name type="scientific">hydrothermal vent metagenome</name>
    <dbReference type="NCBI Taxonomy" id="652676"/>
    <lineage>
        <taxon>unclassified sequences</taxon>
        <taxon>metagenomes</taxon>
        <taxon>ecological metagenomes</taxon>
    </lineage>
</organism>
<protein>
    <recommendedName>
        <fullName evidence="6">Toxin HigB / Protein kinase domain of HipA</fullName>
    </recommendedName>
</protein>
<dbReference type="Pfam" id="PF07804">
    <property type="entry name" value="HipA_C"/>
    <property type="match status" value="1"/>
</dbReference>
<sequence length="370" mass="41997">MKIKTDQRIRQIHIKVAGVPAGTLEKCAQFEFIYHSDVQIPVAAAMPLETRFYQHGALFPIFEMNMPEGFVRHRITEKLRKHIPVDDMLFLALQGNTGIGCIAYEAQGVEQESVTAENLSEILSWKGSDSLFEELVNKYLLQSSISGVQPKVIVPEVAEKTGKGALILPSLIVKSSDEEYPQLAINEYICMELAKACQIETPEFWLSDDQQLFIMRRFDLKNDGTCRAMEDMAVMQGKSTHDKYHSSYEMLSKVLGYYSSDAKIDNEILFKMLVHSCMVGNGDAHLKNYAMLYDNIEEMRLSPLYDVVNTQIYNPSDTLALNLCKSKAFPDRKRLINFGKSIGVKRCEIMVDEMADQIRDSLDSLVNYTE</sequence>
<dbReference type="PANTHER" id="PTHR37419:SF1">
    <property type="entry name" value="SERINE_THREONINE-PROTEIN KINASE TOXIN HIPA"/>
    <property type="match status" value="1"/>
</dbReference>
<dbReference type="Pfam" id="PF13657">
    <property type="entry name" value="Couple_hipA"/>
    <property type="match status" value="1"/>
</dbReference>
<dbReference type="GO" id="GO:0004674">
    <property type="term" value="F:protein serine/threonine kinase activity"/>
    <property type="evidence" value="ECO:0007669"/>
    <property type="project" value="TreeGrafter"/>
</dbReference>
<dbReference type="PANTHER" id="PTHR37419">
    <property type="entry name" value="SERINE/THREONINE-PROTEIN KINASE TOXIN HIPA"/>
    <property type="match status" value="1"/>
</dbReference>
<dbReference type="AlphaFoldDB" id="A0A3B0WMA5"/>
<evidence type="ECO:0008006" key="6">
    <source>
        <dbReference type="Google" id="ProtNLM"/>
    </source>
</evidence>
<dbReference type="Gene3D" id="1.10.1070.20">
    <property type="match status" value="1"/>
</dbReference>
<dbReference type="InterPro" id="IPR052028">
    <property type="entry name" value="HipA_Ser/Thr_kinase"/>
</dbReference>
<feature type="domain" description="HipA-like C-terminal" evidence="3">
    <location>
        <begin position="143"/>
        <end position="360"/>
    </location>
</feature>
<proteinExistence type="predicted"/>
<gene>
    <name evidence="5" type="ORF">MNBD_GAMMA07-2418</name>
</gene>
<dbReference type="InterPro" id="IPR017508">
    <property type="entry name" value="HipA_N1"/>
</dbReference>
<evidence type="ECO:0000256" key="2">
    <source>
        <dbReference type="ARBA" id="ARBA00022777"/>
    </source>
</evidence>
<accession>A0A3B0WMA5</accession>
<reference evidence="5" key="1">
    <citation type="submission" date="2018-06" db="EMBL/GenBank/DDBJ databases">
        <authorList>
            <person name="Zhirakovskaya E."/>
        </authorList>
    </citation>
    <scope>NUCLEOTIDE SEQUENCE</scope>
</reference>
<dbReference type="InterPro" id="IPR012893">
    <property type="entry name" value="HipA-like_C"/>
</dbReference>
<evidence type="ECO:0000259" key="3">
    <source>
        <dbReference type="Pfam" id="PF07804"/>
    </source>
</evidence>
<dbReference type="GO" id="GO:0005829">
    <property type="term" value="C:cytosol"/>
    <property type="evidence" value="ECO:0007669"/>
    <property type="project" value="TreeGrafter"/>
</dbReference>
<keyword evidence="2" id="KW-0418">Kinase</keyword>
<dbReference type="EMBL" id="UOFF01000326">
    <property type="protein sequence ID" value="VAW57055.1"/>
    <property type="molecule type" value="Genomic_DNA"/>
</dbReference>
<feature type="domain" description="HipA N-terminal subdomain 1" evidence="4">
    <location>
        <begin position="14"/>
        <end position="104"/>
    </location>
</feature>
<name>A0A3B0WMA5_9ZZZZ</name>
<feature type="non-terminal residue" evidence="5">
    <location>
        <position position="370"/>
    </location>
</feature>
<keyword evidence="1" id="KW-0808">Transferase</keyword>
<evidence type="ECO:0000256" key="1">
    <source>
        <dbReference type="ARBA" id="ARBA00022679"/>
    </source>
</evidence>
<evidence type="ECO:0000259" key="4">
    <source>
        <dbReference type="Pfam" id="PF13657"/>
    </source>
</evidence>